<dbReference type="SUPFAM" id="SSF159275">
    <property type="entry name" value="PA1994-like"/>
    <property type="match status" value="1"/>
</dbReference>
<keyword evidence="2" id="KW-1185">Reference proteome</keyword>
<evidence type="ECO:0000313" key="2">
    <source>
        <dbReference type="Proteomes" id="UP000298355"/>
    </source>
</evidence>
<proteinExistence type="predicted"/>
<accession>A0ABY2J3W6</accession>
<sequence>MTNRLVTWSGIDEATRIDQASIELNATSMLAIGIVRAQHFVSSWELDVSTGWITRALRVTTRGFGWARSLELTRSDEGTWSAESDAWGDNDLALPGLTDPDSLSGAIDCDLGLCPVTNTMPIRRLGLLEQDVNETPLIMAWVEIPSLRVLRSDQVYASGPASDRNRIPYKSFNRDFSAHLTVDVDGLVIDYPTLAHRA</sequence>
<dbReference type="Pfam" id="PF06475">
    <property type="entry name" value="Glycolipid_bind"/>
    <property type="match status" value="1"/>
</dbReference>
<reference evidence="1 2" key="1">
    <citation type="submission" date="2019-03" db="EMBL/GenBank/DDBJ databases">
        <title>Genomics of glacier-inhabiting Cryobacterium strains.</title>
        <authorList>
            <person name="Liu Q."/>
            <person name="Xin Y.-H."/>
        </authorList>
    </citation>
    <scope>NUCLEOTIDE SEQUENCE [LARGE SCALE GENOMIC DNA]</scope>
    <source>
        <strain evidence="1 2">TMT4-23</strain>
    </source>
</reference>
<organism evidence="1 2">
    <name type="scientific">Cryobacterium breve</name>
    <dbReference type="NCBI Taxonomy" id="1259258"/>
    <lineage>
        <taxon>Bacteria</taxon>
        <taxon>Bacillati</taxon>
        <taxon>Actinomycetota</taxon>
        <taxon>Actinomycetes</taxon>
        <taxon>Micrococcales</taxon>
        <taxon>Microbacteriaceae</taxon>
        <taxon>Cryobacterium</taxon>
    </lineage>
</organism>
<evidence type="ECO:0000313" key="1">
    <source>
        <dbReference type="EMBL" id="TFC99625.1"/>
    </source>
</evidence>
<comment type="caution">
    <text evidence="1">The sequence shown here is derived from an EMBL/GenBank/DDBJ whole genome shotgun (WGS) entry which is preliminary data.</text>
</comment>
<dbReference type="RefSeq" id="WP_134362787.1">
    <property type="nucleotide sequence ID" value="NZ_SOGJ01000013.1"/>
</dbReference>
<dbReference type="EMBL" id="SOGJ01000013">
    <property type="protein sequence ID" value="TFC99625.1"/>
    <property type="molecule type" value="Genomic_DNA"/>
</dbReference>
<gene>
    <name evidence="1" type="ORF">E3O65_05760</name>
</gene>
<dbReference type="InterPro" id="IPR009467">
    <property type="entry name" value="Glycolipid-bd_prot_put"/>
</dbReference>
<protein>
    <recommendedName>
        <fullName evidence="3">Glycolipid-binding domain-containing protein</fullName>
    </recommendedName>
</protein>
<dbReference type="Proteomes" id="UP000298355">
    <property type="component" value="Unassembled WGS sequence"/>
</dbReference>
<name>A0ABY2J3W6_9MICO</name>
<evidence type="ECO:0008006" key="3">
    <source>
        <dbReference type="Google" id="ProtNLM"/>
    </source>
</evidence>